<proteinExistence type="predicted"/>
<comment type="subcellular location">
    <subcellularLocation>
        <location evidence="1">Cell membrane</location>
        <topology evidence="1">Multi-pass membrane protein</topology>
    </subcellularLocation>
</comment>
<feature type="non-terminal residue" evidence="8">
    <location>
        <position position="95"/>
    </location>
</feature>
<name>X0XPU8_9ZZZZ</name>
<feature type="transmembrane region" description="Helical" evidence="7">
    <location>
        <begin position="6"/>
        <end position="27"/>
    </location>
</feature>
<keyword evidence="4 7" id="KW-0812">Transmembrane</keyword>
<gene>
    <name evidence="8" type="ORF">S01H1_78370</name>
</gene>
<accession>X0XPU8</accession>
<dbReference type="GO" id="GO:0005886">
    <property type="term" value="C:plasma membrane"/>
    <property type="evidence" value="ECO:0007669"/>
    <property type="project" value="UniProtKB-SubCell"/>
</dbReference>
<keyword evidence="5 7" id="KW-1133">Transmembrane helix</keyword>
<keyword evidence="2" id="KW-0813">Transport</keyword>
<sequence>MHISEGVLSAPVLVTGAALAAAGVSVGLRKMDYEKIPQVAVLSSAFFVASFIHVPIGPANAHLILNGISGILLGWLCFPSILVALALQAILFQFG</sequence>
<dbReference type="InterPro" id="IPR002751">
    <property type="entry name" value="CbiM/NikMN"/>
</dbReference>
<reference evidence="8" key="1">
    <citation type="journal article" date="2014" name="Front. Microbiol.">
        <title>High frequency of phylogenetically diverse reductive dehalogenase-homologous genes in deep subseafloor sedimentary metagenomes.</title>
        <authorList>
            <person name="Kawai M."/>
            <person name="Futagami T."/>
            <person name="Toyoda A."/>
            <person name="Takaki Y."/>
            <person name="Nishi S."/>
            <person name="Hori S."/>
            <person name="Arai W."/>
            <person name="Tsubouchi T."/>
            <person name="Morono Y."/>
            <person name="Uchiyama I."/>
            <person name="Ito T."/>
            <person name="Fujiyama A."/>
            <person name="Inagaki F."/>
            <person name="Takami H."/>
        </authorList>
    </citation>
    <scope>NUCLEOTIDE SEQUENCE</scope>
    <source>
        <strain evidence="8">Expedition CK06-06</strain>
    </source>
</reference>
<keyword evidence="6 7" id="KW-0472">Membrane</keyword>
<evidence type="ECO:0000256" key="4">
    <source>
        <dbReference type="ARBA" id="ARBA00022692"/>
    </source>
</evidence>
<dbReference type="AlphaFoldDB" id="X0XPU8"/>
<dbReference type="Gene3D" id="1.10.1760.20">
    <property type="match status" value="1"/>
</dbReference>
<dbReference type="PANTHER" id="PTHR34229">
    <property type="entry name" value="METAL TRANSPORT PROTEIN HI_1621-RELATED"/>
    <property type="match status" value="1"/>
</dbReference>
<feature type="transmembrane region" description="Helical" evidence="7">
    <location>
        <begin position="68"/>
        <end position="92"/>
    </location>
</feature>
<evidence type="ECO:0000256" key="5">
    <source>
        <dbReference type="ARBA" id="ARBA00022989"/>
    </source>
</evidence>
<feature type="transmembrane region" description="Helical" evidence="7">
    <location>
        <begin position="39"/>
        <end position="56"/>
    </location>
</feature>
<dbReference type="GO" id="GO:0000041">
    <property type="term" value="P:transition metal ion transport"/>
    <property type="evidence" value="ECO:0007669"/>
    <property type="project" value="InterPro"/>
</dbReference>
<dbReference type="PANTHER" id="PTHR34229:SF1">
    <property type="entry name" value="METAL TRANSPORT PROTEIN HI_1621-RELATED"/>
    <property type="match status" value="1"/>
</dbReference>
<keyword evidence="3" id="KW-1003">Cell membrane</keyword>
<comment type="caution">
    <text evidence="8">The sequence shown here is derived from an EMBL/GenBank/DDBJ whole genome shotgun (WGS) entry which is preliminary data.</text>
</comment>
<protein>
    <submittedName>
        <fullName evidence="8">Uncharacterized protein</fullName>
    </submittedName>
</protein>
<evidence type="ECO:0000256" key="7">
    <source>
        <dbReference type="SAM" id="Phobius"/>
    </source>
</evidence>
<evidence type="ECO:0000313" key="8">
    <source>
        <dbReference type="EMBL" id="GAG45255.1"/>
    </source>
</evidence>
<evidence type="ECO:0000256" key="6">
    <source>
        <dbReference type="ARBA" id="ARBA00023136"/>
    </source>
</evidence>
<organism evidence="8">
    <name type="scientific">marine sediment metagenome</name>
    <dbReference type="NCBI Taxonomy" id="412755"/>
    <lineage>
        <taxon>unclassified sequences</taxon>
        <taxon>metagenomes</taxon>
        <taxon>ecological metagenomes</taxon>
    </lineage>
</organism>
<evidence type="ECO:0000256" key="1">
    <source>
        <dbReference type="ARBA" id="ARBA00004651"/>
    </source>
</evidence>
<dbReference type="Pfam" id="PF01891">
    <property type="entry name" value="CbiM"/>
    <property type="match status" value="1"/>
</dbReference>
<evidence type="ECO:0000256" key="2">
    <source>
        <dbReference type="ARBA" id="ARBA00022448"/>
    </source>
</evidence>
<dbReference type="EMBL" id="BARS01052742">
    <property type="protein sequence ID" value="GAG45255.1"/>
    <property type="molecule type" value="Genomic_DNA"/>
</dbReference>
<evidence type="ECO:0000256" key="3">
    <source>
        <dbReference type="ARBA" id="ARBA00022475"/>
    </source>
</evidence>